<evidence type="ECO:0000256" key="1">
    <source>
        <dbReference type="SAM" id="SignalP"/>
    </source>
</evidence>
<feature type="signal peptide" evidence="1">
    <location>
        <begin position="1"/>
        <end position="21"/>
    </location>
</feature>
<dbReference type="AlphaFoldDB" id="A0A0M3IZ22"/>
<reference evidence="2 3" key="2">
    <citation type="submission" date="2018-11" db="EMBL/GenBank/DDBJ databases">
        <authorList>
            <consortium name="Pathogen Informatics"/>
        </authorList>
    </citation>
    <scope>NUCLEOTIDE SEQUENCE [LARGE SCALE GENOMIC DNA]</scope>
</reference>
<keyword evidence="3" id="KW-1185">Reference proteome</keyword>
<proteinExistence type="predicted"/>
<dbReference type="WBParaSite" id="ASIM_0000050201-mRNA-1">
    <property type="protein sequence ID" value="ASIM_0000050201-mRNA-1"/>
    <property type="gene ID" value="ASIM_0000050201"/>
</dbReference>
<keyword evidence="1" id="KW-0732">Signal</keyword>
<dbReference type="OrthoDB" id="5876640at2759"/>
<evidence type="ECO:0000313" key="3">
    <source>
        <dbReference type="Proteomes" id="UP000267096"/>
    </source>
</evidence>
<evidence type="ECO:0000313" key="2">
    <source>
        <dbReference type="EMBL" id="VDK17675.1"/>
    </source>
</evidence>
<gene>
    <name evidence="2" type="ORF">ASIM_LOCUS405</name>
</gene>
<accession>A0A0M3IZ22</accession>
<dbReference type="Proteomes" id="UP000267096">
    <property type="component" value="Unassembled WGS sequence"/>
</dbReference>
<feature type="chain" id="PRO_5043120721" evidence="1">
    <location>
        <begin position="22"/>
        <end position="85"/>
    </location>
</feature>
<sequence length="85" mass="9488">MEFSHSLVVLFVFSIFTFVCAFPLTNADYSDSDQYGGVFDGDIPALLPINLLLQRSAADHLRWNPQRSVKRNIAIGRGDGFRPGK</sequence>
<reference evidence="4" key="1">
    <citation type="submission" date="2017-02" db="UniProtKB">
        <authorList>
            <consortium name="WormBaseParasite"/>
        </authorList>
    </citation>
    <scope>IDENTIFICATION</scope>
</reference>
<evidence type="ECO:0000313" key="4">
    <source>
        <dbReference type="WBParaSite" id="ASIM_0000050201-mRNA-1"/>
    </source>
</evidence>
<protein>
    <submittedName>
        <fullName evidence="2 4">Uncharacterized protein</fullName>
    </submittedName>
</protein>
<organism evidence="4">
    <name type="scientific">Anisakis simplex</name>
    <name type="common">Herring worm</name>
    <dbReference type="NCBI Taxonomy" id="6269"/>
    <lineage>
        <taxon>Eukaryota</taxon>
        <taxon>Metazoa</taxon>
        <taxon>Ecdysozoa</taxon>
        <taxon>Nematoda</taxon>
        <taxon>Chromadorea</taxon>
        <taxon>Rhabditida</taxon>
        <taxon>Spirurina</taxon>
        <taxon>Ascaridomorpha</taxon>
        <taxon>Ascaridoidea</taxon>
        <taxon>Anisakidae</taxon>
        <taxon>Anisakis</taxon>
        <taxon>Anisakis simplex complex</taxon>
    </lineage>
</organism>
<dbReference type="EMBL" id="UYRR01000241">
    <property type="protein sequence ID" value="VDK17675.1"/>
    <property type="molecule type" value="Genomic_DNA"/>
</dbReference>
<name>A0A0M3IZ22_ANISI</name>